<accession>A0A1M7YSM1</accession>
<sequence>MFETIPYDPELAQRARELLLEFQEKMKEKDMNPHQMDQFQSYINSLITAHAIRAKALEDSVSGL</sequence>
<dbReference type="Proteomes" id="UP000184600">
    <property type="component" value="Unassembled WGS sequence"/>
</dbReference>
<reference evidence="2" key="1">
    <citation type="submission" date="2016-12" db="EMBL/GenBank/DDBJ databases">
        <authorList>
            <person name="Rodrigo-Torres L."/>
            <person name="Arahal R.D."/>
            <person name="Lucena T."/>
        </authorList>
    </citation>
    <scope>NUCLEOTIDE SEQUENCE [LARGE SCALE GENOMIC DNA]</scope>
</reference>
<dbReference type="RefSeq" id="WP_073580711.1">
    <property type="nucleotide sequence ID" value="NZ_AP024897.1"/>
</dbReference>
<evidence type="ECO:0000313" key="2">
    <source>
        <dbReference type="Proteomes" id="UP000184600"/>
    </source>
</evidence>
<keyword evidence="2" id="KW-1185">Reference proteome</keyword>
<dbReference type="EMBL" id="FRFG01000015">
    <property type="protein sequence ID" value="SHO55575.1"/>
    <property type="molecule type" value="Genomic_DNA"/>
</dbReference>
<evidence type="ECO:0000313" key="1">
    <source>
        <dbReference type="EMBL" id="SHO55575.1"/>
    </source>
</evidence>
<dbReference type="OrthoDB" id="5879985at2"/>
<organism evidence="1 2">
    <name type="scientific">Vibrio quintilis</name>
    <dbReference type="NCBI Taxonomy" id="1117707"/>
    <lineage>
        <taxon>Bacteria</taxon>
        <taxon>Pseudomonadati</taxon>
        <taxon>Pseudomonadota</taxon>
        <taxon>Gammaproteobacteria</taxon>
        <taxon>Vibrionales</taxon>
        <taxon>Vibrionaceae</taxon>
        <taxon>Vibrio</taxon>
    </lineage>
</organism>
<protein>
    <submittedName>
        <fullName evidence="1">Uncharacterized protein</fullName>
    </submittedName>
</protein>
<proteinExistence type="predicted"/>
<name>A0A1M7YSM1_9VIBR</name>
<dbReference type="AlphaFoldDB" id="A0A1M7YSM1"/>
<gene>
    <name evidence="1" type="ORF">VQ7734_01311</name>
</gene>
<dbReference type="STRING" id="1117707.VQ7734_01311"/>